<proteinExistence type="predicted"/>
<evidence type="ECO:0000313" key="2">
    <source>
        <dbReference type="Proteomes" id="UP001139971"/>
    </source>
</evidence>
<comment type="caution">
    <text evidence="1">The sequence shown here is derived from an EMBL/GenBank/DDBJ whole genome shotgun (WGS) entry which is preliminary data.</text>
</comment>
<dbReference type="Proteomes" id="UP001139971">
    <property type="component" value="Unassembled WGS sequence"/>
</dbReference>
<keyword evidence="2" id="KW-1185">Reference proteome</keyword>
<name>A0A9X3YFX9_9GAMM</name>
<accession>A0A9X3YFX9</accession>
<reference evidence="1" key="1">
    <citation type="submission" date="2023-02" db="EMBL/GenBank/DDBJ databases">
        <title>Tahibacter soli sp. nov. isolated from soil.</title>
        <authorList>
            <person name="Baek J.H."/>
            <person name="Lee J.K."/>
            <person name="Choi D.G."/>
            <person name="Jeon C.O."/>
        </authorList>
    </citation>
    <scope>NUCLEOTIDE SEQUENCE</scope>
    <source>
        <strain evidence="1">BL</strain>
    </source>
</reference>
<gene>
    <name evidence="1" type="ORF">OD750_001485</name>
</gene>
<dbReference type="AlphaFoldDB" id="A0A9X3YFX9"/>
<dbReference type="RefSeq" id="WP_263543767.1">
    <property type="nucleotide sequence ID" value="NZ_JAOVZO020000001.1"/>
</dbReference>
<sequence length="167" mass="18997">MTLQKSDVVIFDGRNHLIASFVDGEPFVPTDYDFRPVSSSTACRRGYLCVYEVRDDLLVLDAFHVNHQEGRVPASQLKRPPSLNGVEARESTMPDVGRWMFERIGLRLRYTGRVRIGREPYRESHPELRFPSPTKFVKVLELTFEDGMLTAVQDLSKALADSDSHGI</sequence>
<protein>
    <submittedName>
        <fullName evidence="1">Uncharacterized protein</fullName>
    </submittedName>
</protein>
<organism evidence="1 2">
    <name type="scientific">Tahibacter soli</name>
    <dbReference type="NCBI Taxonomy" id="2983605"/>
    <lineage>
        <taxon>Bacteria</taxon>
        <taxon>Pseudomonadati</taxon>
        <taxon>Pseudomonadota</taxon>
        <taxon>Gammaproteobacteria</taxon>
        <taxon>Lysobacterales</taxon>
        <taxon>Rhodanobacteraceae</taxon>
        <taxon>Tahibacter</taxon>
    </lineage>
</organism>
<dbReference type="EMBL" id="JAOVZO020000001">
    <property type="protein sequence ID" value="MDC8011212.1"/>
    <property type="molecule type" value="Genomic_DNA"/>
</dbReference>
<evidence type="ECO:0000313" key="1">
    <source>
        <dbReference type="EMBL" id="MDC8011212.1"/>
    </source>
</evidence>